<dbReference type="CDD" id="cd17928">
    <property type="entry name" value="DEXDc_SecA"/>
    <property type="match status" value="1"/>
</dbReference>
<keyword evidence="3 12" id="KW-0813">Transport</keyword>
<dbReference type="Gene3D" id="3.90.1440.10">
    <property type="entry name" value="SecA, preprotein cross-linking domain"/>
    <property type="match status" value="1"/>
</dbReference>
<dbReference type="SMART" id="SM00957">
    <property type="entry name" value="SecA_DEAD"/>
    <property type="match status" value="1"/>
</dbReference>
<keyword evidence="6 12" id="KW-0547">Nucleotide-binding</keyword>
<dbReference type="GO" id="GO:0005524">
    <property type="term" value="F:ATP binding"/>
    <property type="evidence" value="ECO:0007669"/>
    <property type="project" value="UniProtKB-UniRule"/>
</dbReference>
<dbReference type="Pfam" id="PF07517">
    <property type="entry name" value="SecA_DEAD"/>
    <property type="match status" value="1"/>
</dbReference>
<evidence type="ECO:0000259" key="13">
    <source>
        <dbReference type="PROSITE" id="PS51192"/>
    </source>
</evidence>
<keyword evidence="17" id="KW-1185">Reference proteome</keyword>
<keyword evidence="10 12" id="KW-0811">Translocation</keyword>
<gene>
    <name evidence="12" type="primary">secA</name>
    <name evidence="16" type="synonym">secA2</name>
    <name evidence="16" type="ORF">STRUR_0294</name>
</gene>
<dbReference type="NCBIfam" id="TIGR03714">
    <property type="entry name" value="secA2"/>
    <property type="match status" value="1"/>
</dbReference>
<dbReference type="GO" id="GO:0008564">
    <property type="term" value="F:protein-exporting ATPase activity"/>
    <property type="evidence" value="ECO:0007669"/>
    <property type="project" value="UniProtKB-EC"/>
</dbReference>
<evidence type="ECO:0000256" key="1">
    <source>
        <dbReference type="ARBA" id="ARBA00004170"/>
    </source>
</evidence>
<dbReference type="GO" id="GO:0031522">
    <property type="term" value="C:cell envelope Sec protein transport complex"/>
    <property type="evidence" value="ECO:0007669"/>
    <property type="project" value="TreeGrafter"/>
</dbReference>
<dbReference type="GO" id="GO:0065002">
    <property type="term" value="P:intracellular protein transmembrane transport"/>
    <property type="evidence" value="ECO:0007669"/>
    <property type="project" value="UniProtKB-UniRule"/>
</dbReference>
<dbReference type="eggNOG" id="COG0653">
    <property type="taxonomic scope" value="Bacteria"/>
</dbReference>
<dbReference type="SUPFAM" id="SSF52540">
    <property type="entry name" value="P-loop containing nucleoside triphosphate hydrolases"/>
    <property type="match status" value="2"/>
</dbReference>
<comment type="subcellular location">
    <subcellularLocation>
        <location evidence="12">Cell membrane</location>
        <topology evidence="12">Peripheral membrane protein</topology>
        <orientation evidence="12">Cytoplasmic side</orientation>
    </subcellularLocation>
    <subcellularLocation>
        <location evidence="12">Cytoplasm</location>
    </subcellularLocation>
    <subcellularLocation>
        <location evidence="1">Membrane</location>
        <topology evidence="1">Peripheral membrane protein</topology>
    </subcellularLocation>
    <text evidence="12">Distribution is 50-50.</text>
</comment>
<dbReference type="PANTHER" id="PTHR30612:SF0">
    <property type="entry name" value="CHLOROPLAST PROTEIN-TRANSPORTING ATPASE"/>
    <property type="match status" value="1"/>
</dbReference>
<feature type="binding site" evidence="12">
    <location>
        <begin position="102"/>
        <end position="106"/>
    </location>
    <ligand>
        <name>ATP</name>
        <dbReference type="ChEBI" id="CHEBI:30616"/>
    </ligand>
</feature>
<protein>
    <recommendedName>
        <fullName evidence="12">Protein translocase subunit SecA</fullName>
        <ecNumber evidence="12">7.4.2.8</ecNumber>
    </recommendedName>
</protein>
<keyword evidence="7 12" id="KW-0067">ATP-binding</keyword>
<dbReference type="CDD" id="cd18803">
    <property type="entry name" value="SF2_C_secA"/>
    <property type="match status" value="1"/>
</dbReference>
<dbReference type="InterPro" id="IPR036670">
    <property type="entry name" value="SecA_X-link_sf"/>
</dbReference>
<keyword evidence="9 12" id="KW-1278">Translocase</keyword>
<feature type="binding site" evidence="12">
    <location>
        <position position="84"/>
    </location>
    <ligand>
        <name>ATP</name>
        <dbReference type="ChEBI" id="CHEBI:30616"/>
    </ligand>
</feature>
<evidence type="ECO:0000259" key="14">
    <source>
        <dbReference type="PROSITE" id="PS51194"/>
    </source>
</evidence>
<dbReference type="InterPro" id="IPR011130">
    <property type="entry name" value="SecA_preprotein_X-link_dom"/>
</dbReference>
<dbReference type="InterPro" id="IPR000185">
    <property type="entry name" value="SecA"/>
</dbReference>
<dbReference type="FunFam" id="3.40.50.300:FF:000429">
    <property type="entry name" value="Preprotein translocase subunit SecA"/>
    <property type="match status" value="1"/>
</dbReference>
<evidence type="ECO:0000256" key="6">
    <source>
        <dbReference type="ARBA" id="ARBA00022741"/>
    </source>
</evidence>
<dbReference type="EMBL" id="AEUZ02000001">
    <property type="protein sequence ID" value="EHJ56252.1"/>
    <property type="molecule type" value="Genomic_DNA"/>
</dbReference>
<feature type="domain" description="Helicase C-terminal" evidence="14">
    <location>
        <begin position="418"/>
        <end position="581"/>
    </location>
</feature>
<name>G5KI12_9STRE</name>
<dbReference type="Pfam" id="PF21090">
    <property type="entry name" value="P-loop_SecA"/>
    <property type="match status" value="2"/>
</dbReference>
<dbReference type="PANTHER" id="PTHR30612">
    <property type="entry name" value="SECA INNER MEMBRANE COMPONENT OF SEC PROTEIN SECRETION SYSTEM"/>
    <property type="match status" value="1"/>
</dbReference>
<dbReference type="Proteomes" id="UP000005388">
    <property type="component" value="Unassembled WGS sequence"/>
</dbReference>
<dbReference type="GO" id="GO:0005829">
    <property type="term" value="C:cytosol"/>
    <property type="evidence" value="ECO:0007669"/>
    <property type="project" value="TreeGrafter"/>
</dbReference>
<dbReference type="InterPro" id="IPR022490">
    <property type="entry name" value="SecA2"/>
</dbReference>
<dbReference type="SMART" id="SM00958">
    <property type="entry name" value="SecA_PP_bind"/>
    <property type="match status" value="1"/>
</dbReference>
<comment type="similarity">
    <text evidence="2 12">Belongs to the SecA family.</text>
</comment>
<evidence type="ECO:0000256" key="5">
    <source>
        <dbReference type="ARBA" id="ARBA00022490"/>
    </source>
</evidence>
<dbReference type="PROSITE" id="PS01312">
    <property type="entry name" value="SECA"/>
    <property type="match status" value="1"/>
</dbReference>
<evidence type="ECO:0000256" key="8">
    <source>
        <dbReference type="ARBA" id="ARBA00022927"/>
    </source>
</evidence>
<keyword evidence="4 12" id="KW-1003">Cell membrane</keyword>
<evidence type="ECO:0000256" key="4">
    <source>
        <dbReference type="ARBA" id="ARBA00022475"/>
    </source>
</evidence>
<evidence type="ECO:0000313" key="17">
    <source>
        <dbReference type="Proteomes" id="UP000005388"/>
    </source>
</evidence>
<dbReference type="InterPro" id="IPR020937">
    <property type="entry name" value="SecA_CS"/>
</dbReference>
<organism evidence="16 17">
    <name type="scientific">Streptococcus urinalis 2285-97</name>
    <dbReference type="NCBI Taxonomy" id="764291"/>
    <lineage>
        <taxon>Bacteria</taxon>
        <taxon>Bacillati</taxon>
        <taxon>Bacillota</taxon>
        <taxon>Bacilli</taxon>
        <taxon>Lactobacillales</taxon>
        <taxon>Streptococcaceae</taxon>
        <taxon>Streptococcus</taxon>
    </lineage>
</organism>
<comment type="subunit">
    <text evidence="12">Monomer and homodimer. Part of the essential Sec protein translocation apparatus which comprises SecA, SecYEG and auxiliary proteins SecDF. Other proteins may also be involved.</text>
</comment>
<dbReference type="EC" id="7.4.2.8" evidence="12"/>
<dbReference type="PROSITE" id="PS51196">
    <property type="entry name" value="SECA_MOTOR_DEAD"/>
    <property type="match status" value="1"/>
</dbReference>
<dbReference type="Pfam" id="PF07516">
    <property type="entry name" value="SecA_SW"/>
    <property type="match status" value="1"/>
</dbReference>
<evidence type="ECO:0000313" key="16">
    <source>
        <dbReference type="EMBL" id="EHJ56252.1"/>
    </source>
</evidence>
<comment type="catalytic activity">
    <reaction evidence="12">
        <text>ATP + H2O + cellular proteinSide 1 = ADP + phosphate + cellular proteinSide 2.</text>
        <dbReference type="EC" id="7.4.2.8"/>
    </reaction>
</comment>
<sequence>MKKDTSLFSLDRRRLGKMRKKLEEINALKAEMAALTDDALSRKTLEFKERLANGATIDDLLVEAFAVVREVDKRILGMFPFDVQVLGGIVLHQGNIAEMKTGEGKTLTATMPLYLNALEEKGAFLITNSEYLAIRDATEMRKVYEFLQLSVGIGVFDDPNRKVEVEEKRAIYHSDIIYTTNSALGFDYLIDNLATSSDKKYMRPFHYAIIDEADAVLLDMAQTPLVISGAPRVQPNLYAVSDEFVLSLEEETDYYLDRERKEVYLKKKGINEAKRYFSQKGLYTKGNKELVRHLNLALKAHTLFENGKDYVIHDEEVKLLDKGNGRILSGTKLQGGIHQAIEEKEKVKVTPEMRSMASITYQNLFLMFDTLAGMTGTGKTAEDELIETFNMEVVRIPTNKPVIRQDFPDRIYTTLPEKINATIQFVKQIHTTGQPILLVTGSVRMSELFSEILLLEGLPHSLLNAQSAAREAQMIAEAGQMNSITVATNMAGRGTDIKLGQGVKALGGLAVIGTERMASQRMDLQLRGRSGRQGEPGFSQFFVSFEDDLIMESGSKWAHRYFKKHKDARDDAIPKELKGYRYRRLFKKAQETSDAKGQSSRSNTLEFDESVKIQRELIYQERDNIIYNRNKDFNADFIVKKVIADFVTNEEISRDNVTRFILDNMTYGFTGFPNQLSFKEKEAVHQFLNELAQEILDKKRLYLTKDFVDLERNSVLKAIDECWVEEVDYLQQLRTVAVARQTAQRNPIYEYHQEAYQSFLTMKEDIYKLTFRHLLLSEVTYTKKNELQIYFV</sequence>
<dbReference type="InterPro" id="IPR001650">
    <property type="entry name" value="Helicase_C-like"/>
</dbReference>
<dbReference type="GO" id="GO:0017038">
    <property type="term" value="P:protein import"/>
    <property type="evidence" value="ECO:0007669"/>
    <property type="project" value="InterPro"/>
</dbReference>
<dbReference type="Gene3D" id="3.40.50.300">
    <property type="entry name" value="P-loop containing nucleotide triphosphate hydrolases"/>
    <property type="match status" value="2"/>
</dbReference>
<feature type="domain" description="Helicase ATP-binding" evidence="13">
    <location>
        <begin position="86"/>
        <end position="249"/>
    </location>
</feature>
<dbReference type="NCBIfam" id="NF006630">
    <property type="entry name" value="PRK09200.1"/>
    <property type="match status" value="1"/>
</dbReference>
<comment type="caution">
    <text evidence="16">The sequence shown here is derived from an EMBL/GenBank/DDBJ whole genome shotgun (WGS) entry which is preliminary data.</text>
</comment>
<keyword evidence="11 12" id="KW-0472">Membrane</keyword>
<dbReference type="PROSITE" id="PS51192">
    <property type="entry name" value="HELICASE_ATP_BIND_1"/>
    <property type="match status" value="1"/>
</dbReference>
<dbReference type="InterPro" id="IPR014001">
    <property type="entry name" value="Helicase_ATP-bd"/>
</dbReference>
<dbReference type="Pfam" id="PF01043">
    <property type="entry name" value="SecA_PP_bind"/>
    <property type="match status" value="1"/>
</dbReference>
<dbReference type="InterPro" id="IPR011116">
    <property type="entry name" value="SecA_Wing/Scaffold"/>
</dbReference>
<accession>G5KI12</accession>
<keyword evidence="8 12" id="KW-0653">Protein transport</keyword>
<comment type="function">
    <text evidence="12">Part of the Sec protein translocase complex. Interacts with the SecYEG preprotein conducting channel. Has a central role in coupling the hydrolysis of ATP to the transfer of proteins into and across the cell membrane, serving as an ATP-driven molecular motor driving the stepwise translocation of polypeptide chains across the membrane.</text>
</comment>
<dbReference type="GO" id="GO:0005886">
    <property type="term" value="C:plasma membrane"/>
    <property type="evidence" value="ECO:0007669"/>
    <property type="project" value="UniProtKB-SubCell"/>
</dbReference>
<keyword evidence="5 12" id="KW-0963">Cytoplasm</keyword>
<dbReference type="InterPro" id="IPR027417">
    <property type="entry name" value="P-loop_NTPase"/>
</dbReference>
<evidence type="ECO:0000256" key="12">
    <source>
        <dbReference type="HAMAP-Rule" id="MF_01382"/>
    </source>
</evidence>
<dbReference type="PROSITE" id="PS51194">
    <property type="entry name" value="HELICASE_CTER"/>
    <property type="match status" value="1"/>
</dbReference>
<evidence type="ECO:0000256" key="11">
    <source>
        <dbReference type="ARBA" id="ARBA00023136"/>
    </source>
</evidence>
<dbReference type="GO" id="GO:0043952">
    <property type="term" value="P:protein transport by the Sec complex"/>
    <property type="evidence" value="ECO:0007669"/>
    <property type="project" value="TreeGrafter"/>
</dbReference>
<proteinExistence type="inferred from homology"/>
<dbReference type="STRING" id="764291.STRUR_0294"/>
<feature type="binding site" evidence="12">
    <location>
        <position position="496"/>
    </location>
    <ligand>
        <name>ATP</name>
        <dbReference type="ChEBI" id="CHEBI:30616"/>
    </ligand>
</feature>
<evidence type="ECO:0000256" key="2">
    <source>
        <dbReference type="ARBA" id="ARBA00007650"/>
    </source>
</evidence>
<evidence type="ECO:0000259" key="15">
    <source>
        <dbReference type="PROSITE" id="PS51196"/>
    </source>
</evidence>
<evidence type="ECO:0000256" key="9">
    <source>
        <dbReference type="ARBA" id="ARBA00022967"/>
    </source>
</evidence>
<dbReference type="Gene3D" id="1.10.3060.10">
    <property type="entry name" value="Helical scaffold and wing domains of SecA"/>
    <property type="match status" value="1"/>
</dbReference>
<dbReference type="AlphaFoldDB" id="G5KI12"/>
<dbReference type="InterPro" id="IPR011115">
    <property type="entry name" value="SecA_DEAD"/>
</dbReference>
<dbReference type="HAMAP" id="MF_01382">
    <property type="entry name" value="SecA"/>
    <property type="match status" value="1"/>
</dbReference>
<dbReference type="InterPro" id="IPR044722">
    <property type="entry name" value="SecA_SF2_C"/>
</dbReference>
<reference evidence="16 17" key="1">
    <citation type="journal article" date="2014" name="Int. J. Syst. Evol. Microbiol.">
        <title>Phylogenomics and the dynamic genome evolution of the genus Streptococcus.</title>
        <authorList>
            <consortium name="The Broad Institute Genome Sequencing Platform"/>
            <person name="Richards V.P."/>
            <person name="Palmer S.R."/>
            <person name="Pavinski Bitar P.D."/>
            <person name="Qin X."/>
            <person name="Weinstock G.M."/>
            <person name="Highlander S.K."/>
            <person name="Town C.D."/>
            <person name="Burne R.A."/>
            <person name="Stanhope M.J."/>
        </authorList>
    </citation>
    <scope>NUCLEOTIDE SEQUENCE [LARGE SCALE GENOMIC DNA]</scope>
    <source>
        <strain evidence="16 17">2285-97</strain>
    </source>
</reference>
<dbReference type="SUPFAM" id="SSF81767">
    <property type="entry name" value="Pre-protein crosslinking domain of SecA"/>
    <property type="match status" value="1"/>
</dbReference>
<dbReference type="InterPro" id="IPR036266">
    <property type="entry name" value="SecA_Wing/Scaffold_sf"/>
</dbReference>
<dbReference type="SUPFAM" id="SSF81886">
    <property type="entry name" value="Helical scaffold and wing domains of SecA"/>
    <property type="match status" value="1"/>
</dbReference>
<feature type="domain" description="SecA family profile" evidence="15">
    <location>
        <begin position="1"/>
        <end position="574"/>
    </location>
</feature>
<evidence type="ECO:0000256" key="3">
    <source>
        <dbReference type="ARBA" id="ARBA00022448"/>
    </source>
</evidence>
<dbReference type="InterPro" id="IPR014018">
    <property type="entry name" value="SecA_motor_DEAD"/>
</dbReference>
<dbReference type="GO" id="GO:0006605">
    <property type="term" value="P:protein targeting"/>
    <property type="evidence" value="ECO:0007669"/>
    <property type="project" value="UniProtKB-UniRule"/>
</dbReference>
<evidence type="ECO:0000256" key="7">
    <source>
        <dbReference type="ARBA" id="ARBA00022840"/>
    </source>
</evidence>
<dbReference type="PRINTS" id="PR00906">
    <property type="entry name" value="SECA"/>
</dbReference>
<dbReference type="RefSeq" id="WP_006739016.1">
    <property type="nucleotide sequence ID" value="NZ_AEUZ02000001.1"/>
</dbReference>
<evidence type="ECO:0000256" key="10">
    <source>
        <dbReference type="ARBA" id="ARBA00023010"/>
    </source>
</evidence>